<accession>A0ABN7P285</accession>
<feature type="region of interest" description="Disordered" evidence="1">
    <location>
        <begin position="57"/>
        <end position="155"/>
    </location>
</feature>
<keyword evidence="3" id="KW-1185">Reference proteome</keyword>
<dbReference type="EMBL" id="CAJPIN010017837">
    <property type="protein sequence ID" value="CAG2061923.1"/>
    <property type="molecule type" value="Genomic_DNA"/>
</dbReference>
<dbReference type="Proteomes" id="UP001153148">
    <property type="component" value="Unassembled WGS sequence"/>
</dbReference>
<organism evidence="2 3">
    <name type="scientific">Timema podura</name>
    <name type="common">Walking stick</name>
    <dbReference type="NCBI Taxonomy" id="61482"/>
    <lineage>
        <taxon>Eukaryota</taxon>
        <taxon>Metazoa</taxon>
        <taxon>Ecdysozoa</taxon>
        <taxon>Arthropoda</taxon>
        <taxon>Hexapoda</taxon>
        <taxon>Insecta</taxon>
        <taxon>Pterygota</taxon>
        <taxon>Neoptera</taxon>
        <taxon>Polyneoptera</taxon>
        <taxon>Phasmatodea</taxon>
        <taxon>Timematodea</taxon>
        <taxon>Timematoidea</taxon>
        <taxon>Timematidae</taxon>
        <taxon>Timema</taxon>
    </lineage>
</organism>
<reference evidence="2" key="1">
    <citation type="submission" date="2021-03" db="EMBL/GenBank/DDBJ databases">
        <authorList>
            <person name="Tran Van P."/>
        </authorList>
    </citation>
    <scope>NUCLEOTIDE SEQUENCE</scope>
</reference>
<feature type="compositionally biased region" description="Basic residues" evidence="1">
    <location>
        <begin position="116"/>
        <end position="130"/>
    </location>
</feature>
<evidence type="ECO:0000313" key="3">
    <source>
        <dbReference type="Proteomes" id="UP001153148"/>
    </source>
</evidence>
<protein>
    <submittedName>
        <fullName evidence="2">Uncharacterized protein</fullName>
    </submittedName>
</protein>
<evidence type="ECO:0000313" key="2">
    <source>
        <dbReference type="EMBL" id="CAG2061923.1"/>
    </source>
</evidence>
<evidence type="ECO:0000256" key="1">
    <source>
        <dbReference type="SAM" id="MobiDB-lite"/>
    </source>
</evidence>
<feature type="compositionally biased region" description="Basic and acidic residues" evidence="1">
    <location>
        <begin position="144"/>
        <end position="155"/>
    </location>
</feature>
<sequence length="155" mass="16960">MLAMLDEQFGNLTCRQSALTIEHQGSSLVTHIFIQYHVFLICLDTAQEYKIHQHQHQQSEKSLKSQTSMLSNDVETFAHSNEKRTHLELAGDGTKGVHILAPAPARGGGPPPGKGRGGKKNKNKGSKRNRTSTMAPTSGEVTESVDKDVELLADE</sequence>
<name>A0ABN7P285_TIMPD</name>
<feature type="compositionally biased region" description="Basic and acidic residues" evidence="1">
    <location>
        <begin position="80"/>
        <end position="89"/>
    </location>
</feature>
<feature type="compositionally biased region" description="Polar residues" evidence="1">
    <location>
        <begin position="131"/>
        <end position="141"/>
    </location>
</feature>
<proteinExistence type="predicted"/>
<feature type="compositionally biased region" description="Polar residues" evidence="1">
    <location>
        <begin position="64"/>
        <end position="74"/>
    </location>
</feature>
<gene>
    <name evidence="2" type="ORF">TPAB3V08_LOCUS8876</name>
</gene>
<comment type="caution">
    <text evidence="2">The sequence shown here is derived from an EMBL/GenBank/DDBJ whole genome shotgun (WGS) entry which is preliminary data.</text>
</comment>